<keyword evidence="3" id="KW-1185">Reference proteome</keyword>
<accession>L5JQ83</accession>
<dbReference type="PANTHER" id="PTHR46657">
    <property type="entry name" value="CENTROSOMAL PROTEIN OF 128 KDA"/>
    <property type="match status" value="1"/>
</dbReference>
<protein>
    <recommendedName>
        <fullName evidence="4">Centrosomal protein of 128 kDa</fullName>
    </recommendedName>
</protein>
<evidence type="ECO:0000313" key="2">
    <source>
        <dbReference type="EMBL" id="ELK01107.1"/>
    </source>
</evidence>
<feature type="region of interest" description="Disordered" evidence="1">
    <location>
        <begin position="149"/>
        <end position="189"/>
    </location>
</feature>
<feature type="compositionally biased region" description="Polar residues" evidence="1">
    <location>
        <begin position="149"/>
        <end position="159"/>
    </location>
</feature>
<dbReference type="EMBL" id="KB031153">
    <property type="protein sequence ID" value="ELK01107.1"/>
    <property type="molecule type" value="Genomic_DNA"/>
</dbReference>
<evidence type="ECO:0000313" key="3">
    <source>
        <dbReference type="Proteomes" id="UP000010552"/>
    </source>
</evidence>
<feature type="compositionally biased region" description="Basic and acidic residues" evidence="1">
    <location>
        <begin position="177"/>
        <end position="189"/>
    </location>
</feature>
<dbReference type="GO" id="GO:0000922">
    <property type="term" value="C:spindle pole"/>
    <property type="evidence" value="ECO:0007669"/>
    <property type="project" value="TreeGrafter"/>
</dbReference>
<feature type="region of interest" description="Disordered" evidence="1">
    <location>
        <begin position="14"/>
        <end position="38"/>
    </location>
</feature>
<dbReference type="PANTHER" id="PTHR46657:SF1">
    <property type="entry name" value="CENTROSOMAL PROTEIN OF 128 KDA"/>
    <property type="match status" value="1"/>
</dbReference>
<dbReference type="GO" id="GO:0005814">
    <property type="term" value="C:centriole"/>
    <property type="evidence" value="ECO:0007669"/>
    <property type="project" value="TreeGrafter"/>
</dbReference>
<evidence type="ECO:0000256" key="1">
    <source>
        <dbReference type="SAM" id="MobiDB-lite"/>
    </source>
</evidence>
<name>L5JQ83_PTEAL</name>
<dbReference type="AlphaFoldDB" id="L5JQ83"/>
<dbReference type="Proteomes" id="UP000010552">
    <property type="component" value="Unassembled WGS sequence"/>
</dbReference>
<dbReference type="InParanoid" id="L5JQ83"/>
<dbReference type="InterPro" id="IPR026652">
    <property type="entry name" value="CEP128"/>
</dbReference>
<reference evidence="3" key="1">
    <citation type="journal article" date="2013" name="Science">
        <title>Comparative analysis of bat genomes provides insight into the evolution of flight and immunity.</title>
        <authorList>
            <person name="Zhang G."/>
            <person name="Cowled C."/>
            <person name="Shi Z."/>
            <person name="Huang Z."/>
            <person name="Bishop-Lilly K.A."/>
            <person name="Fang X."/>
            <person name="Wynne J.W."/>
            <person name="Xiong Z."/>
            <person name="Baker M.L."/>
            <person name="Zhao W."/>
            <person name="Tachedjian M."/>
            <person name="Zhu Y."/>
            <person name="Zhou P."/>
            <person name="Jiang X."/>
            <person name="Ng J."/>
            <person name="Yang L."/>
            <person name="Wu L."/>
            <person name="Xiao J."/>
            <person name="Feng Y."/>
            <person name="Chen Y."/>
            <person name="Sun X."/>
            <person name="Zhang Y."/>
            <person name="Marsh G.A."/>
            <person name="Crameri G."/>
            <person name="Broder C.C."/>
            <person name="Frey K.G."/>
            <person name="Wang L.F."/>
            <person name="Wang J."/>
        </authorList>
    </citation>
    <scope>NUCLEOTIDE SEQUENCE [LARGE SCALE GENOMIC DNA]</scope>
</reference>
<feature type="region of interest" description="Disordered" evidence="1">
    <location>
        <begin position="104"/>
        <end position="127"/>
    </location>
</feature>
<organism evidence="2 3">
    <name type="scientific">Pteropus alecto</name>
    <name type="common">Black flying fox</name>
    <dbReference type="NCBI Taxonomy" id="9402"/>
    <lineage>
        <taxon>Eukaryota</taxon>
        <taxon>Metazoa</taxon>
        <taxon>Chordata</taxon>
        <taxon>Craniata</taxon>
        <taxon>Vertebrata</taxon>
        <taxon>Euteleostomi</taxon>
        <taxon>Mammalia</taxon>
        <taxon>Eutheria</taxon>
        <taxon>Laurasiatheria</taxon>
        <taxon>Chiroptera</taxon>
        <taxon>Yinpterochiroptera</taxon>
        <taxon>Pteropodoidea</taxon>
        <taxon>Pteropodidae</taxon>
        <taxon>Pteropodinae</taxon>
        <taxon>Pteropus</taxon>
    </lineage>
</organism>
<evidence type="ECO:0008006" key="4">
    <source>
        <dbReference type="Google" id="ProtNLM"/>
    </source>
</evidence>
<gene>
    <name evidence="2" type="ORF">PAL_GLEAN10020715</name>
</gene>
<sequence>MAVELLLVLNSKSENNKAKHERASDLLEETQRKDEEMESLQDRVNVLETSTRVALDHLESVPEKLSLLEDFKDLRDSHSFSERIDGRYSKYRVSGECLQQRRGQVTVGKMQDDRPFGESSHAYGLDHSSSSWQDHSRFLSSPRFSHLNSFTKRTVTPDSSLIKEDAAGLPMEASLQSKKEDYESKNSKM</sequence>
<proteinExistence type="predicted"/>
<feature type="compositionally biased region" description="Basic and acidic residues" evidence="1">
    <location>
        <begin position="14"/>
        <end position="35"/>
    </location>
</feature>